<dbReference type="InterPro" id="IPR008271">
    <property type="entry name" value="Ser/Thr_kinase_AS"/>
</dbReference>
<dbReference type="Proteomes" id="UP000011087">
    <property type="component" value="Unassembled WGS sequence"/>
</dbReference>
<evidence type="ECO:0000256" key="9">
    <source>
        <dbReference type="PROSITE-ProRule" id="PRU10141"/>
    </source>
</evidence>
<dbReference type="PROSITE" id="PS00107">
    <property type="entry name" value="PROTEIN_KINASE_ATP"/>
    <property type="match status" value="1"/>
</dbReference>
<accession>L1J7J9</accession>
<dbReference type="AlphaFoldDB" id="L1J7J9"/>
<feature type="region of interest" description="Disordered" evidence="11">
    <location>
        <begin position="1"/>
        <end position="32"/>
    </location>
</feature>
<evidence type="ECO:0000256" key="7">
    <source>
        <dbReference type="ARBA" id="ARBA00047899"/>
    </source>
</evidence>
<dbReference type="GO" id="GO:0004674">
    <property type="term" value="F:protein serine/threonine kinase activity"/>
    <property type="evidence" value="ECO:0007669"/>
    <property type="project" value="UniProtKB-KW"/>
</dbReference>
<dbReference type="GeneID" id="17300785"/>
<dbReference type="PANTHER" id="PTHR47634:SF9">
    <property type="entry name" value="PROTEIN KINASE DOMAIN-CONTAINING PROTEIN-RELATED"/>
    <property type="match status" value="1"/>
</dbReference>
<dbReference type="InterPro" id="IPR051334">
    <property type="entry name" value="SRPK"/>
</dbReference>
<keyword evidence="5" id="KW-0418">Kinase</keyword>
<dbReference type="GO" id="GO:0000245">
    <property type="term" value="P:spliceosomal complex assembly"/>
    <property type="evidence" value="ECO:0007669"/>
    <property type="project" value="TreeGrafter"/>
</dbReference>
<gene>
    <name evidence="13" type="ORF">GUITHDRAFT_87521</name>
</gene>
<dbReference type="eggNOG" id="KOG1290">
    <property type="taxonomic scope" value="Eukaryota"/>
</dbReference>
<name>L1J7J9_GUITC</name>
<evidence type="ECO:0000256" key="10">
    <source>
        <dbReference type="RuleBase" id="RU000304"/>
    </source>
</evidence>
<evidence type="ECO:0000313" key="15">
    <source>
        <dbReference type="Proteomes" id="UP000011087"/>
    </source>
</evidence>
<dbReference type="SMART" id="SM00220">
    <property type="entry name" value="S_TKc"/>
    <property type="match status" value="1"/>
</dbReference>
<reference evidence="14" key="3">
    <citation type="submission" date="2016-03" db="UniProtKB">
        <authorList>
            <consortium name="EnsemblProtists"/>
        </authorList>
    </citation>
    <scope>IDENTIFICATION</scope>
</reference>
<dbReference type="Gene3D" id="3.30.200.20">
    <property type="entry name" value="Phosphorylase Kinase, domain 1"/>
    <property type="match status" value="1"/>
</dbReference>
<dbReference type="FunFam" id="1.10.510.10:FF:000275">
    <property type="entry name" value="SRSF protein kinase 2 isoform X3"/>
    <property type="match status" value="1"/>
</dbReference>
<keyword evidence="15" id="KW-1185">Reference proteome</keyword>
<reference evidence="13 15" key="1">
    <citation type="journal article" date="2012" name="Nature">
        <title>Algal genomes reveal evolutionary mosaicism and the fate of nucleomorphs.</title>
        <authorList>
            <consortium name="DOE Joint Genome Institute"/>
            <person name="Curtis B.A."/>
            <person name="Tanifuji G."/>
            <person name="Burki F."/>
            <person name="Gruber A."/>
            <person name="Irimia M."/>
            <person name="Maruyama S."/>
            <person name="Arias M.C."/>
            <person name="Ball S.G."/>
            <person name="Gile G.H."/>
            <person name="Hirakawa Y."/>
            <person name="Hopkins J.F."/>
            <person name="Kuo A."/>
            <person name="Rensing S.A."/>
            <person name="Schmutz J."/>
            <person name="Symeonidi A."/>
            <person name="Elias M."/>
            <person name="Eveleigh R.J."/>
            <person name="Herman E.K."/>
            <person name="Klute M.J."/>
            <person name="Nakayama T."/>
            <person name="Obornik M."/>
            <person name="Reyes-Prieto A."/>
            <person name="Armbrust E.V."/>
            <person name="Aves S.J."/>
            <person name="Beiko R.G."/>
            <person name="Coutinho P."/>
            <person name="Dacks J.B."/>
            <person name="Durnford D.G."/>
            <person name="Fast N.M."/>
            <person name="Green B.R."/>
            <person name="Grisdale C.J."/>
            <person name="Hempel F."/>
            <person name="Henrissat B."/>
            <person name="Hoppner M.P."/>
            <person name="Ishida K."/>
            <person name="Kim E."/>
            <person name="Koreny L."/>
            <person name="Kroth P.G."/>
            <person name="Liu Y."/>
            <person name="Malik S.B."/>
            <person name="Maier U.G."/>
            <person name="McRose D."/>
            <person name="Mock T."/>
            <person name="Neilson J.A."/>
            <person name="Onodera N.T."/>
            <person name="Poole A.M."/>
            <person name="Pritham E.J."/>
            <person name="Richards T.A."/>
            <person name="Rocap G."/>
            <person name="Roy S.W."/>
            <person name="Sarai C."/>
            <person name="Schaack S."/>
            <person name="Shirato S."/>
            <person name="Slamovits C.H."/>
            <person name="Spencer D.F."/>
            <person name="Suzuki S."/>
            <person name="Worden A.Z."/>
            <person name="Zauner S."/>
            <person name="Barry K."/>
            <person name="Bell C."/>
            <person name="Bharti A.K."/>
            <person name="Crow J.A."/>
            <person name="Grimwood J."/>
            <person name="Kramer R."/>
            <person name="Lindquist E."/>
            <person name="Lucas S."/>
            <person name="Salamov A."/>
            <person name="McFadden G.I."/>
            <person name="Lane C.E."/>
            <person name="Keeling P.J."/>
            <person name="Gray M.W."/>
            <person name="Grigoriev I.V."/>
            <person name="Archibald J.M."/>
        </authorList>
    </citation>
    <scope>NUCLEOTIDE SEQUENCE</scope>
    <source>
        <strain evidence="13 15">CCMP2712</strain>
    </source>
</reference>
<dbReference type="InterPro" id="IPR000719">
    <property type="entry name" value="Prot_kinase_dom"/>
</dbReference>
<proteinExistence type="inferred from homology"/>
<evidence type="ECO:0000259" key="12">
    <source>
        <dbReference type="PROSITE" id="PS50011"/>
    </source>
</evidence>
<evidence type="ECO:0000256" key="2">
    <source>
        <dbReference type="ARBA" id="ARBA00022527"/>
    </source>
</evidence>
<dbReference type="STRING" id="905079.L1J7J9"/>
<keyword evidence="4 9" id="KW-0547">Nucleotide-binding</keyword>
<organism evidence="13">
    <name type="scientific">Guillardia theta (strain CCMP2712)</name>
    <name type="common">Cryptophyte</name>
    <dbReference type="NCBI Taxonomy" id="905079"/>
    <lineage>
        <taxon>Eukaryota</taxon>
        <taxon>Cryptophyceae</taxon>
        <taxon>Pyrenomonadales</taxon>
        <taxon>Geminigeraceae</taxon>
        <taxon>Guillardia</taxon>
    </lineage>
</organism>
<comment type="catalytic activity">
    <reaction evidence="7">
        <text>L-threonyl-[protein] + ATP = O-phospho-L-threonyl-[protein] + ADP + H(+)</text>
        <dbReference type="Rhea" id="RHEA:46608"/>
        <dbReference type="Rhea" id="RHEA-COMP:11060"/>
        <dbReference type="Rhea" id="RHEA-COMP:11605"/>
        <dbReference type="ChEBI" id="CHEBI:15378"/>
        <dbReference type="ChEBI" id="CHEBI:30013"/>
        <dbReference type="ChEBI" id="CHEBI:30616"/>
        <dbReference type="ChEBI" id="CHEBI:61977"/>
        <dbReference type="ChEBI" id="CHEBI:456216"/>
        <dbReference type="EC" id="2.7.11.1"/>
    </reaction>
</comment>
<dbReference type="GO" id="GO:0005524">
    <property type="term" value="F:ATP binding"/>
    <property type="evidence" value="ECO:0007669"/>
    <property type="project" value="UniProtKB-UniRule"/>
</dbReference>
<dbReference type="InterPro" id="IPR011009">
    <property type="entry name" value="Kinase-like_dom_sf"/>
</dbReference>
<evidence type="ECO:0000313" key="13">
    <source>
        <dbReference type="EMBL" id="EKX44084.1"/>
    </source>
</evidence>
<evidence type="ECO:0000256" key="8">
    <source>
        <dbReference type="ARBA" id="ARBA00048679"/>
    </source>
</evidence>
<dbReference type="PROSITE" id="PS50011">
    <property type="entry name" value="PROTEIN_KINASE_DOM"/>
    <property type="match status" value="1"/>
</dbReference>
<dbReference type="Pfam" id="PF00069">
    <property type="entry name" value="Pkinase"/>
    <property type="match status" value="1"/>
</dbReference>
<dbReference type="PROSITE" id="PS00108">
    <property type="entry name" value="PROTEIN_KINASE_ST"/>
    <property type="match status" value="1"/>
</dbReference>
<dbReference type="EnsemblProtists" id="EKX44084">
    <property type="protein sequence ID" value="EKX44084"/>
    <property type="gene ID" value="GUITHDRAFT_87521"/>
</dbReference>
<comment type="catalytic activity">
    <reaction evidence="8">
        <text>L-seryl-[protein] + ATP = O-phospho-L-seryl-[protein] + ADP + H(+)</text>
        <dbReference type="Rhea" id="RHEA:17989"/>
        <dbReference type="Rhea" id="RHEA-COMP:9863"/>
        <dbReference type="Rhea" id="RHEA-COMP:11604"/>
        <dbReference type="ChEBI" id="CHEBI:15378"/>
        <dbReference type="ChEBI" id="CHEBI:29999"/>
        <dbReference type="ChEBI" id="CHEBI:30616"/>
        <dbReference type="ChEBI" id="CHEBI:83421"/>
        <dbReference type="ChEBI" id="CHEBI:456216"/>
        <dbReference type="EC" id="2.7.11.1"/>
    </reaction>
</comment>
<evidence type="ECO:0000256" key="11">
    <source>
        <dbReference type="SAM" id="MobiDB-lite"/>
    </source>
</evidence>
<comment type="similarity">
    <text evidence="10">Belongs to the protein kinase superfamily.</text>
</comment>
<dbReference type="OrthoDB" id="2649at2759"/>
<feature type="binding site" evidence="9">
    <location>
        <position position="81"/>
    </location>
    <ligand>
        <name>ATP</name>
        <dbReference type="ChEBI" id="CHEBI:30616"/>
    </ligand>
</feature>
<keyword evidence="2 10" id="KW-0723">Serine/threonine-protein kinase</keyword>
<dbReference type="GO" id="GO:0050684">
    <property type="term" value="P:regulation of mRNA processing"/>
    <property type="evidence" value="ECO:0007669"/>
    <property type="project" value="TreeGrafter"/>
</dbReference>
<keyword evidence="6 9" id="KW-0067">ATP-binding</keyword>
<dbReference type="HOGENOM" id="CLU_000288_81_13_1"/>
<evidence type="ECO:0000256" key="4">
    <source>
        <dbReference type="ARBA" id="ARBA00022741"/>
    </source>
</evidence>
<dbReference type="EC" id="2.7.11.1" evidence="1"/>
<evidence type="ECO:0000256" key="5">
    <source>
        <dbReference type="ARBA" id="ARBA00022777"/>
    </source>
</evidence>
<evidence type="ECO:0000256" key="3">
    <source>
        <dbReference type="ARBA" id="ARBA00022679"/>
    </source>
</evidence>
<evidence type="ECO:0000256" key="6">
    <source>
        <dbReference type="ARBA" id="ARBA00022840"/>
    </source>
</evidence>
<dbReference type="PaxDb" id="55529-EKX44084"/>
<dbReference type="InterPro" id="IPR017441">
    <property type="entry name" value="Protein_kinase_ATP_BS"/>
</dbReference>
<dbReference type="PANTHER" id="PTHR47634">
    <property type="entry name" value="PROTEIN KINASE DOMAIN-CONTAINING PROTEIN-RELATED"/>
    <property type="match status" value="1"/>
</dbReference>
<dbReference type="KEGG" id="gtt:GUITHDRAFT_87521"/>
<evidence type="ECO:0000313" key="14">
    <source>
        <dbReference type="EnsemblProtists" id="EKX44084"/>
    </source>
</evidence>
<dbReference type="SUPFAM" id="SSF56112">
    <property type="entry name" value="Protein kinase-like (PK-like)"/>
    <property type="match status" value="1"/>
</dbReference>
<reference evidence="15" key="2">
    <citation type="submission" date="2012-11" db="EMBL/GenBank/DDBJ databases">
        <authorList>
            <person name="Kuo A."/>
            <person name="Curtis B.A."/>
            <person name="Tanifuji G."/>
            <person name="Burki F."/>
            <person name="Gruber A."/>
            <person name="Irimia M."/>
            <person name="Maruyama S."/>
            <person name="Arias M.C."/>
            <person name="Ball S.G."/>
            <person name="Gile G.H."/>
            <person name="Hirakawa Y."/>
            <person name="Hopkins J.F."/>
            <person name="Rensing S.A."/>
            <person name="Schmutz J."/>
            <person name="Symeonidi A."/>
            <person name="Elias M."/>
            <person name="Eveleigh R.J."/>
            <person name="Herman E.K."/>
            <person name="Klute M.J."/>
            <person name="Nakayama T."/>
            <person name="Obornik M."/>
            <person name="Reyes-Prieto A."/>
            <person name="Armbrust E.V."/>
            <person name="Aves S.J."/>
            <person name="Beiko R.G."/>
            <person name="Coutinho P."/>
            <person name="Dacks J.B."/>
            <person name="Durnford D.G."/>
            <person name="Fast N.M."/>
            <person name="Green B.R."/>
            <person name="Grisdale C."/>
            <person name="Hempe F."/>
            <person name="Henrissat B."/>
            <person name="Hoppner M.P."/>
            <person name="Ishida K.-I."/>
            <person name="Kim E."/>
            <person name="Koreny L."/>
            <person name="Kroth P.G."/>
            <person name="Liu Y."/>
            <person name="Malik S.-B."/>
            <person name="Maier U.G."/>
            <person name="McRose D."/>
            <person name="Mock T."/>
            <person name="Neilson J.A."/>
            <person name="Onodera N.T."/>
            <person name="Poole A.M."/>
            <person name="Pritham E.J."/>
            <person name="Richards T.A."/>
            <person name="Rocap G."/>
            <person name="Roy S.W."/>
            <person name="Sarai C."/>
            <person name="Schaack S."/>
            <person name="Shirato S."/>
            <person name="Slamovits C.H."/>
            <person name="Spencer D.F."/>
            <person name="Suzuki S."/>
            <person name="Worden A.Z."/>
            <person name="Zauner S."/>
            <person name="Barry K."/>
            <person name="Bell C."/>
            <person name="Bharti A.K."/>
            <person name="Crow J.A."/>
            <person name="Grimwood J."/>
            <person name="Kramer R."/>
            <person name="Lindquist E."/>
            <person name="Lucas S."/>
            <person name="Salamov A."/>
            <person name="McFadden G.I."/>
            <person name="Lane C.E."/>
            <person name="Keeling P.J."/>
            <person name="Gray M.W."/>
            <person name="Grigoriev I.V."/>
            <person name="Archibald J.M."/>
        </authorList>
    </citation>
    <scope>NUCLEOTIDE SEQUENCE</scope>
    <source>
        <strain evidence="15">CCMP2712</strain>
    </source>
</reference>
<dbReference type="RefSeq" id="XP_005831064.1">
    <property type="nucleotide sequence ID" value="XM_005831007.1"/>
</dbReference>
<dbReference type="Gene3D" id="1.10.510.10">
    <property type="entry name" value="Transferase(Phosphotransferase) domain 1"/>
    <property type="match status" value="1"/>
</dbReference>
<protein>
    <recommendedName>
        <fullName evidence="1">non-specific serine/threonine protein kinase</fullName>
        <ecNumber evidence="1">2.7.11.1</ecNumber>
    </recommendedName>
</protein>
<dbReference type="EMBL" id="JH993006">
    <property type="protein sequence ID" value="EKX44084.1"/>
    <property type="molecule type" value="Genomic_DNA"/>
</dbReference>
<sequence length="401" mass="44326">MSHVSPCSRLSPLLERTKSEGAEELSEGEEHQEAPFKVGDVLNKRISILGVLGSGAFGTVYIAWDKQTDAHLAVKVQRAGKKHVQVAQDEILLLSAVKRGSETLSKGSDCVVQIVGAFGIPSPHGRQICLALELLGPSLLDLIIDHSYAGCPIPMVASVMRDVLAGLDYLHSGCNIVHTDVKPENVLLRLPSSPADWWTENREDEAPDGSASKLRKGWAEQMKGPVRAKLVDLGNSCFANRPFTQDIQTIEYRCPEVILGAGFSTSADIWSAACIGFELLTGEYLFDPQVGRDNSGEILYEKEDDLLALHQELLGTMPPHLALRGTRSPQFMDEEGKLKRIKSLKFWALEDVLVEKYGMDREEANEVSSFFLPMLRFDPKERSTAAEMLEHPWLKKHAGRL</sequence>
<dbReference type="OMA" id="LKPDDMP"/>
<evidence type="ECO:0000256" key="1">
    <source>
        <dbReference type="ARBA" id="ARBA00012513"/>
    </source>
</evidence>
<keyword evidence="3" id="KW-0808">Transferase</keyword>
<feature type="domain" description="Protein kinase" evidence="12">
    <location>
        <begin position="46"/>
        <end position="394"/>
    </location>
</feature>